<name>A0A2N7L8S8_9GAMM</name>
<dbReference type="Proteomes" id="UP000235387">
    <property type="component" value="Unassembled WGS sequence"/>
</dbReference>
<gene>
    <name evidence="1" type="ORF">BCT23_19415</name>
</gene>
<dbReference type="AlphaFoldDB" id="A0A2N7L8S8"/>
<dbReference type="EMBL" id="MDAL01000028">
    <property type="protein sequence ID" value="PMN90589.1"/>
    <property type="molecule type" value="Genomic_DNA"/>
</dbReference>
<organism evidence="1 2">
    <name type="scientific">Enterovibrio norvegicus</name>
    <dbReference type="NCBI Taxonomy" id="188144"/>
    <lineage>
        <taxon>Bacteria</taxon>
        <taxon>Pseudomonadati</taxon>
        <taxon>Pseudomonadota</taxon>
        <taxon>Gammaproteobacteria</taxon>
        <taxon>Vibrionales</taxon>
        <taxon>Vibrionaceae</taxon>
        <taxon>Enterovibrio</taxon>
    </lineage>
</organism>
<accession>A0A2N7L8S8</accession>
<sequence>MNFDILIDTPEHTVDMKSGLDTMQGASEITRVIAGVLVSGKVPSRKDHKNPIRTNLKKSFKGSYGHTFSLDVYDKELKKKFDDIGSKVFSELMSYFFLAAIYEDTKPLSIAAKAKLDELGEDVADSLLDKLRQTPLKSLHQIPERFNYTVKLRYRENAHDQTILAEANRTTFLKLIPKPSNKVINISACITRFNINTGNGRLLVVGDKETIPFSINIPYRDVKLDTKKKFTRNLDDNNGIHDNDKRKYLTLPSKTIKTSNGKIVKYIVTGII</sequence>
<reference evidence="2" key="1">
    <citation type="submission" date="2016-07" db="EMBL/GenBank/DDBJ databases">
        <title>Nontailed viruses are major unrecognized killers of bacteria in the ocean.</title>
        <authorList>
            <person name="Kauffman K."/>
            <person name="Hussain F."/>
            <person name="Yang J."/>
            <person name="Arevalo P."/>
            <person name="Brown J."/>
            <person name="Cutler M."/>
            <person name="Kelly L."/>
            <person name="Polz M.F."/>
        </authorList>
    </citation>
    <scope>NUCLEOTIDE SEQUENCE [LARGE SCALE GENOMIC DNA]</scope>
    <source>
        <strain evidence="2">10N.261.45.A10</strain>
    </source>
</reference>
<protein>
    <submittedName>
        <fullName evidence="1">Uncharacterized protein</fullName>
    </submittedName>
</protein>
<dbReference type="RefSeq" id="WP_102391328.1">
    <property type="nucleotide sequence ID" value="NZ_JBHOMT010000001.1"/>
</dbReference>
<evidence type="ECO:0000313" key="2">
    <source>
        <dbReference type="Proteomes" id="UP000235387"/>
    </source>
</evidence>
<comment type="caution">
    <text evidence="1">The sequence shown here is derived from an EMBL/GenBank/DDBJ whole genome shotgun (WGS) entry which is preliminary data.</text>
</comment>
<evidence type="ECO:0000313" key="1">
    <source>
        <dbReference type="EMBL" id="PMN90589.1"/>
    </source>
</evidence>
<proteinExistence type="predicted"/>